<evidence type="ECO:0000313" key="2">
    <source>
        <dbReference type="EMBL" id="MFD2591981.1"/>
    </source>
</evidence>
<gene>
    <name evidence="2" type="ORF">ACFSTE_14175</name>
</gene>
<comment type="caution">
    <text evidence="2">The sequence shown here is derived from an EMBL/GenBank/DDBJ whole genome shotgun (WGS) entry which is preliminary data.</text>
</comment>
<feature type="chain" id="PRO_5047109349" evidence="1">
    <location>
        <begin position="19"/>
        <end position="174"/>
    </location>
</feature>
<evidence type="ECO:0000256" key="1">
    <source>
        <dbReference type="SAM" id="SignalP"/>
    </source>
</evidence>
<dbReference type="EMBL" id="JBHULX010000028">
    <property type="protein sequence ID" value="MFD2591981.1"/>
    <property type="molecule type" value="Genomic_DNA"/>
</dbReference>
<feature type="signal peptide" evidence="1">
    <location>
        <begin position="1"/>
        <end position="18"/>
    </location>
</feature>
<keyword evidence="3" id="KW-1185">Reference proteome</keyword>
<protein>
    <submittedName>
        <fullName evidence="2">DUF4252 domain-containing protein</fullName>
    </submittedName>
</protein>
<proteinExistence type="predicted"/>
<name>A0ABW5NA48_9FLAO</name>
<dbReference type="Pfam" id="PF14060">
    <property type="entry name" value="DUF4252"/>
    <property type="match status" value="1"/>
</dbReference>
<accession>A0ABW5NA48</accession>
<dbReference type="RefSeq" id="WP_176029791.1">
    <property type="nucleotide sequence ID" value="NZ_JBHSJV010000001.1"/>
</dbReference>
<keyword evidence="1" id="KW-0732">Signal</keyword>
<reference evidence="3" key="1">
    <citation type="journal article" date="2019" name="Int. J. Syst. Evol. Microbiol.">
        <title>The Global Catalogue of Microorganisms (GCM) 10K type strain sequencing project: providing services to taxonomists for standard genome sequencing and annotation.</title>
        <authorList>
            <consortium name="The Broad Institute Genomics Platform"/>
            <consortium name="The Broad Institute Genome Sequencing Center for Infectious Disease"/>
            <person name="Wu L."/>
            <person name="Ma J."/>
        </authorList>
    </citation>
    <scope>NUCLEOTIDE SEQUENCE [LARGE SCALE GENOMIC DNA]</scope>
    <source>
        <strain evidence="3">KCTC 42423</strain>
    </source>
</reference>
<organism evidence="2 3">
    <name type="scientific">Aquimarina hainanensis</name>
    <dbReference type="NCBI Taxonomy" id="1578017"/>
    <lineage>
        <taxon>Bacteria</taxon>
        <taxon>Pseudomonadati</taxon>
        <taxon>Bacteroidota</taxon>
        <taxon>Flavobacteriia</taxon>
        <taxon>Flavobacteriales</taxon>
        <taxon>Flavobacteriaceae</taxon>
        <taxon>Aquimarina</taxon>
    </lineage>
</organism>
<sequence length="174" mass="19694">MKRLIIVAFLALPILASAQSNFDKYENMNGVSSMVMTSKIFKLLSKIDFDSKDAETQQYIDLVENIENIKVFATEKEDIGKKMKADVEQYLKSATLDELMRVNSEGKNIRFYSKPGKNDDYVSELFMFLEGVEDDGPKTIVLRIKGNIDLKQVSKLADDLNIPGGKELKKVKKS</sequence>
<evidence type="ECO:0000313" key="3">
    <source>
        <dbReference type="Proteomes" id="UP001597459"/>
    </source>
</evidence>
<dbReference type="InterPro" id="IPR025348">
    <property type="entry name" value="DUF4252"/>
</dbReference>
<dbReference type="Proteomes" id="UP001597459">
    <property type="component" value="Unassembled WGS sequence"/>
</dbReference>